<dbReference type="SUPFAM" id="SSF50129">
    <property type="entry name" value="GroES-like"/>
    <property type="match status" value="1"/>
</dbReference>
<keyword evidence="2" id="KW-0597">Phosphoprotein</keyword>
<dbReference type="PROSITE" id="PS00012">
    <property type="entry name" value="PHOSPHOPANTETHEINE"/>
    <property type="match status" value="1"/>
</dbReference>
<dbReference type="GO" id="GO:0004312">
    <property type="term" value="F:fatty acid synthase activity"/>
    <property type="evidence" value="ECO:0007669"/>
    <property type="project" value="TreeGrafter"/>
</dbReference>
<evidence type="ECO:0000259" key="8">
    <source>
        <dbReference type="PROSITE" id="PS50075"/>
    </source>
</evidence>
<gene>
    <name evidence="11" type="ORF">CHGG_08147</name>
</gene>
<evidence type="ECO:0000313" key="12">
    <source>
        <dbReference type="Proteomes" id="UP000001056"/>
    </source>
</evidence>
<dbReference type="InterPro" id="IPR049552">
    <property type="entry name" value="PKS_DH_N"/>
</dbReference>
<proteinExistence type="predicted"/>
<dbReference type="InterPro" id="IPR020843">
    <property type="entry name" value="ER"/>
</dbReference>
<dbReference type="RefSeq" id="XP_001225803.1">
    <property type="nucleotide sequence ID" value="XM_001225802.1"/>
</dbReference>
<dbReference type="InterPro" id="IPR013968">
    <property type="entry name" value="PKS_KR"/>
</dbReference>
<dbReference type="SUPFAM" id="SSF53901">
    <property type="entry name" value="Thiolase-like"/>
    <property type="match status" value="1"/>
</dbReference>
<dbReference type="InterPro" id="IPR036291">
    <property type="entry name" value="NAD(P)-bd_dom_sf"/>
</dbReference>
<feature type="compositionally biased region" description="Basic and acidic residues" evidence="7">
    <location>
        <begin position="556"/>
        <end position="571"/>
    </location>
</feature>
<dbReference type="InterPro" id="IPR013154">
    <property type="entry name" value="ADH-like_N"/>
</dbReference>
<dbReference type="Pfam" id="PF00109">
    <property type="entry name" value="ketoacyl-synt"/>
    <property type="match status" value="1"/>
</dbReference>
<dbReference type="InterPro" id="IPR002364">
    <property type="entry name" value="Quin_OxRdtase/zeta-crystal_CS"/>
</dbReference>
<dbReference type="Pfam" id="PF08659">
    <property type="entry name" value="KR"/>
    <property type="match status" value="1"/>
</dbReference>
<dbReference type="InterPro" id="IPR042104">
    <property type="entry name" value="PKS_dehydratase_sf"/>
</dbReference>
<dbReference type="PANTHER" id="PTHR43775:SF29">
    <property type="entry name" value="ASPERFURANONE POLYKETIDE SYNTHASE AFOG-RELATED"/>
    <property type="match status" value="1"/>
</dbReference>
<feature type="active site" description="Proton acceptor; for dehydratase activity" evidence="6">
    <location>
        <position position="883"/>
    </location>
</feature>
<dbReference type="InterPro" id="IPR032821">
    <property type="entry name" value="PKS_assoc"/>
</dbReference>
<dbReference type="Pfam" id="PF21089">
    <property type="entry name" value="PKS_DH_N"/>
    <property type="match status" value="1"/>
</dbReference>
<evidence type="ECO:0000256" key="2">
    <source>
        <dbReference type="ARBA" id="ARBA00022553"/>
    </source>
</evidence>
<dbReference type="Gene3D" id="3.40.366.10">
    <property type="entry name" value="Malonyl-Coenzyme A Acyl Carrier Protein, domain 2"/>
    <property type="match status" value="1"/>
</dbReference>
<keyword evidence="3" id="KW-0808">Transferase</keyword>
<keyword evidence="5" id="KW-0511">Multifunctional enzyme</keyword>
<dbReference type="PROSITE" id="PS01162">
    <property type="entry name" value="QOR_ZETA_CRYSTAL"/>
    <property type="match status" value="1"/>
</dbReference>
<dbReference type="Pfam" id="PF02801">
    <property type="entry name" value="Ketoacyl-synt_C"/>
    <property type="match status" value="2"/>
</dbReference>
<dbReference type="Pfam" id="PF23297">
    <property type="entry name" value="ACP_SdgA_C"/>
    <property type="match status" value="1"/>
</dbReference>
<dbReference type="InterPro" id="IPR009081">
    <property type="entry name" value="PP-bd_ACP"/>
</dbReference>
<feature type="domain" description="Carrier" evidence="8">
    <location>
        <begin position="2233"/>
        <end position="2322"/>
    </location>
</feature>
<dbReference type="FunFam" id="3.40.50.720:FF:000209">
    <property type="entry name" value="Polyketide synthase Pks12"/>
    <property type="match status" value="1"/>
</dbReference>
<dbReference type="VEuPathDB" id="FungiDB:CHGG_08147"/>
<dbReference type="OrthoDB" id="329835at2759"/>
<sequence length="2322" mass="247788">MVEAKSNSAPVAITGLACRMPGAGRNLESFWDSICNGESAWSRIPRDRFNADAFSGNTAKGGHFLQEDISLFDAKFFNISRDEASAMDPQQRLMLEVVYEALEAAGHPLSEMAGTKTGVFMGQFTDDYREVVNRDPETSLPYSMTGLQRTSLSNRVSWLFDLRGPSFTVATACSSSLVALHLACESLRSGETDMAIVGGCNLMISPSMFIFQSGQGFLSPDGKCKTFDASADGYGRGEGFAVVILKRVEDAIHHQDPIRAVIRGSGSNQDGHTKGFTLPSAEAQASLIQDVYDRAGLDYSQTSYVEAHGTGTKAGDLGETTALSKTIAAGLSSGKRLLVGSVKSNVSAQGHQAHMYLHIHVHILTAPNKIGHLEAGAGLAAVVKSVLMLEKGVIPPNINLNTPNPALKMDEWNLQVPCAVMPWPTDGLRRISVNSFGYGGSNAHVILDDAQSYLAERGIRGHSHSPLKHIGNGVNGHNTNGHGANGYGINGHGANGVNGRNGVNGTHDKADTAIGLSQPANRPLLFAISAQDRAGIARVTDALKAYLTTKQTTISREQEPGKEPEQEQEQEERYLHALANTLNTRRTHHQWKTVLAADAYLVSLAVVGGSGSAGSTSSSAWSVAEELARPRSTSRLRVARFAQPLCTVLQVALVDMLCGGGGGGVAVAREYLEAIADVGKRSGKDNMKGKDEGGFGSGCVMYSSVTGQKVNDASELGPAYWVRNLISPVKFSTAVQRLADRKSEAPDVFVEIGPHPALQGPTSQNLQAVGITDVQYYSALKRDMDGQQTALELAGNLFSRGYPLNFCEVNQTSERTQTLIDLPAYPWDHSRAHWAESRVAREYRLREPITGSLLGATSPALVAGEHVWRGHLSLAKEPWIADHKIQNTVLFPAAGFLAMAAEAALFTADTGKEVSKFRLRDIHITTPLVLEETSSIEYSISLRPHLTTNKATSADWSEFFISSSPDGKALERNCIGLIQLEYHSEKQQDAQENDTKPVDAHQQAWERRLRQASEQCKSPVKVHHFYQRMASAGLQYGPAFKNLTSARTTPTQSYGSVSVPEIGLGTGAQKPVVLHPATLDAVLHLAFTALGHGSNQAIKAMVPKSIEEVVIATEFPKEPKTQISGYSTVSRHGHNEIMADMTMQEDVGGQPVLKITGLCCAELAGAHTEEHAAETARSICSKLVWRPALELLTLKELGAHIKSAMTVNPATSTLTSEVLSEIIRLTHHNKPEASIAELLNAGSSETVLSTLDIAHVLKTASYTINVPDAATKQVVEESAMTPADVDVVVQDPTRQGASGTFDVVIVPTIPSQALHETPAVPAVEDAVKLLASNGRLLVTTLAEQADDVEARGRAAGVQDWFRFRLDGVGSDAQSAVLLGHHRPEAAPNGVGGHAEVVILQSPDTSPAAADLANSLVAQLSSTGHPASLHTWGVCDTATVEGKACISLVEADRPVLQQLTEHDFTFLKALLLGAQKVLWVGASPETDPGSAIVTGLARVVRSEEPGLVFHTLQLDLPNEEAESSSSLVLRAFHTPGGENEFRVNGGVIEVSRIVEDNELNADLLESLGVASTDTSTVEQVPLENVGTPVKLSVRNAGLLDTLCFEADTLPDTPLGDDEVEIEVKATSLNFRDVMTALGQLPTTELGFDAAGIVVRSTSARHAPGARVAVCRPGSHRTRVRRARAPLVHVLPDDDDGDPALALSFADAATLPLAHGTAWYALVRLARARRGQSVLIHGAAGGVGQAALQVARWLGLEVYVTVGSEAKRRVVREVYGVGEDRIFSSRGDPRAGFRSGVMAATGGRGVDVVLNSLAGEALRESWYCVAPGGTFVEIGVRDIMDNARLEMKPFLEGATFTFFDLRRVMLDRPELMGEILEGVFGLLKEGAVKPVSPVKVFPAGEVESAFRLMQSGQHVGKIVLSFEDGQQMIPLWRPRSPAEPVVQLDPDAAYLLAGGLGGLGRSLSGMLVDHGARKLCFLSRSANAAERPTAGELVRQLEDRGVQVLVLSCDVADAAAVCQAAVQCAEQLGRVAGVIQCAMVLRDALFRNMTFSDWTESTQPKIHGTWNLHTALPDVDFFISLASFTAIFGSRGVANYAAGSTYQDAIAHFRRAQGKHATTVDVSIVKDAGVLAETGMTQALKDLAGPYGLDQHEVAELVWLAISGDISSRGSPQIVSGIATGGSVVASGLEAPWYLDDPKFAVMARTGLKGHSKASTAGNVDDVRGQLSQAKTLEEATRVVTDALVDRVAKMLQTTASEIDTGRYLHSYGIDSLVAIEMANWALKVCAAQVTVFDIMAAVPIVATARKIAIGSSATPKEVVEAVD</sequence>
<dbReference type="InterPro" id="IPR014043">
    <property type="entry name" value="Acyl_transferase_dom"/>
</dbReference>
<evidence type="ECO:0000256" key="1">
    <source>
        <dbReference type="ARBA" id="ARBA00022450"/>
    </source>
</evidence>
<reference evidence="12" key="1">
    <citation type="journal article" date="2015" name="Genome Announc.">
        <title>Draft genome sequence of the cellulolytic fungus Chaetomium globosum.</title>
        <authorList>
            <person name="Cuomo C.A."/>
            <person name="Untereiner W.A."/>
            <person name="Ma L.-J."/>
            <person name="Grabherr M."/>
            <person name="Birren B.W."/>
        </authorList>
    </citation>
    <scope>NUCLEOTIDE SEQUENCE [LARGE SCALE GENOMIC DNA]</scope>
    <source>
        <strain evidence="12">ATCC 6205 / CBS 148.51 / DSM 1962 / NBRC 6347 / NRRL 1970</strain>
    </source>
</reference>
<evidence type="ECO:0000259" key="9">
    <source>
        <dbReference type="PROSITE" id="PS52004"/>
    </source>
</evidence>
<dbReference type="Pfam" id="PF00698">
    <property type="entry name" value="Acyl_transf_1"/>
    <property type="match status" value="1"/>
</dbReference>
<dbReference type="Pfam" id="PF14765">
    <property type="entry name" value="PS-DH"/>
    <property type="match status" value="1"/>
</dbReference>
<dbReference type="SUPFAM" id="SSF47336">
    <property type="entry name" value="ACP-like"/>
    <property type="match status" value="1"/>
</dbReference>
<dbReference type="InterPro" id="IPR020807">
    <property type="entry name" value="PKS_DH"/>
</dbReference>
<dbReference type="PROSITE" id="PS51257">
    <property type="entry name" value="PROKAR_LIPOPROTEIN"/>
    <property type="match status" value="1"/>
</dbReference>
<dbReference type="EMBL" id="CH408033">
    <property type="protein sequence ID" value="EAQ86894.1"/>
    <property type="molecule type" value="Genomic_DNA"/>
</dbReference>
<dbReference type="InterPro" id="IPR011032">
    <property type="entry name" value="GroES-like_sf"/>
</dbReference>
<dbReference type="InterPro" id="IPR014031">
    <property type="entry name" value="Ketoacyl_synth_C"/>
</dbReference>
<dbReference type="GO" id="GO:0004315">
    <property type="term" value="F:3-oxoacyl-[acyl-carrier-protein] synthase activity"/>
    <property type="evidence" value="ECO:0007669"/>
    <property type="project" value="InterPro"/>
</dbReference>
<keyword evidence="12" id="KW-1185">Reference proteome</keyword>
<feature type="domain" description="PKS/mFAS DH" evidence="10">
    <location>
        <begin position="851"/>
        <end position="1169"/>
    </location>
</feature>
<dbReference type="InterPro" id="IPR016039">
    <property type="entry name" value="Thiolase-like"/>
</dbReference>
<feature type="region of interest" description="C-terminal hotdog fold" evidence="6">
    <location>
        <begin position="1017"/>
        <end position="1169"/>
    </location>
</feature>
<dbReference type="Gene3D" id="3.40.47.10">
    <property type="match status" value="1"/>
</dbReference>
<dbReference type="CDD" id="cd05195">
    <property type="entry name" value="enoyl_red"/>
    <property type="match status" value="1"/>
</dbReference>
<feature type="region of interest" description="Disordered" evidence="7">
    <location>
        <begin position="551"/>
        <end position="571"/>
    </location>
</feature>
<dbReference type="InterPro" id="IPR036736">
    <property type="entry name" value="ACP-like_sf"/>
</dbReference>
<keyword evidence="1" id="KW-0596">Phosphopantetheine</keyword>
<dbReference type="Pfam" id="PF08240">
    <property type="entry name" value="ADH_N"/>
    <property type="match status" value="1"/>
</dbReference>
<dbReference type="InterPro" id="IPR056501">
    <property type="entry name" value="NAD-bd_HRPKS_sdrA"/>
</dbReference>
<feature type="domain" description="Ketosynthase family 3 (KS3)" evidence="9">
    <location>
        <begin position="8"/>
        <end position="449"/>
    </location>
</feature>
<organism evidence="11 12">
    <name type="scientific">Chaetomium globosum (strain ATCC 6205 / CBS 148.51 / DSM 1962 / NBRC 6347 / NRRL 1970)</name>
    <name type="common">Soil fungus</name>
    <dbReference type="NCBI Taxonomy" id="306901"/>
    <lineage>
        <taxon>Eukaryota</taxon>
        <taxon>Fungi</taxon>
        <taxon>Dikarya</taxon>
        <taxon>Ascomycota</taxon>
        <taxon>Pezizomycotina</taxon>
        <taxon>Sordariomycetes</taxon>
        <taxon>Sordariomycetidae</taxon>
        <taxon>Sordariales</taxon>
        <taxon>Chaetomiaceae</taxon>
        <taxon>Chaetomium</taxon>
    </lineage>
</organism>
<dbReference type="Gene3D" id="3.10.129.110">
    <property type="entry name" value="Polyketide synthase dehydratase"/>
    <property type="match status" value="1"/>
</dbReference>
<dbReference type="PROSITE" id="PS00606">
    <property type="entry name" value="KS3_1"/>
    <property type="match status" value="1"/>
</dbReference>
<dbReference type="PROSITE" id="PS52019">
    <property type="entry name" value="PKS_MFAS_DH"/>
    <property type="match status" value="1"/>
</dbReference>
<dbReference type="SUPFAM" id="SSF51735">
    <property type="entry name" value="NAD(P)-binding Rossmann-fold domains"/>
    <property type="match status" value="3"/>
</dbReference>
<dbReference type="GO" id="GO:0006633">
    <property type="term" value="P:fatty acid biosynthetic process"/>
    <property type="evidence" value="ECO:0007669"/>
    <property type="project" value="InterPro"/>
</dbReference>
<dbReference type="HOGENOM" id="CLU_000022_31_0_1"/>
<evidence type="ECO:0000256" key="7">
    <source>
        <dbReference type="SAM" id="MobiDB-lite"/>
    </source>
</evidence>
<dbReference type="CDD" id="cd00833">
    <property type="entry name" value="PKS"/>
    <property type="match status" value="1"/>
</dbReference>
<dbReference type="SMART" id="SM00826">
    <property type="entry name" value="PKS_DH"/>
    <property type="match status" value="1"/>
</dbReference>
<protein>
    <submittedName>
        <fullName evidence="11">Uncharacterized protein</fullName>
    </submittedName>
</protein>
<evidence type="ECO:0000256" key="5">
    <source>
        <dbReference type="ARBA" id="ARBA00023268"/>
    </source>
</evidence>
<evidence type="ECO:0000256" key="6">
    <source>
        <dbReference type="PROSITE-ProRule" id="PRU01363"/>
    </source>
</evidence>
<dbReference type="InterPro" id="IPR018201">
    <property type="entry name" value="Ketoacyl_synth_AS"/>
</dbReference>
<feature type="region of interest" description="N-terminal hotdog fold" evidence="6">
    <location>
        <begin position="851"/>
        <end position="985"/>
    </location>
</feature>
<dbReference type="PANTHER" id="PTHR43775">
    <property type="entry name" value="FATTY ACID SYNTHASE"/>
    <property type="match status" value="1"/>
</dbReference>
<dbReference type="InterPro" id="IPR050091">
    <property type="entry name" value="PKS_NRPS_Biosynth_Enz"/>
</dbReference>
<dbReference type="Gene3D" id="3.40.50.720">
    <property type="entry name" value="NAD(P)-binding Rossmann-like Domain"/>
    <property type="match status" value="2"/>
</dbReference>
<name>Q2GV57_CHAGB</name>
<dbReference type="SMART" id="SM00829">
    <property type="entry name" value="PKS_ER"/>
    <property type="match status" value="1"/>
</dbReference>
<dbReference type="InterPro" id="IPR006162">
    <property type="entry name" value="Ppantetheine_attach_site"/>
</dbReference>
<dbReference type="Gene3D" id="1.10.1200.10">
    <property type="entry name" value="ACP-like"/>
    <property type="match status" value="1"/>
</dbReference>
<evidence type="ECO:0000313" key="11">
    <source>
        <dbReference type="EMBL" id="EAQ86894.1"/>
    </source>
</evidence>
<dbReference type="Pfam" id="PF16197">
    <property type="entry name" value="KAsynt_C_assoc"/>
    <property type="match status" value="1"/>
</dbReference>
<dbReference type="GO" id="GO:0030639">
    <property type="term" value="P:polyketide biosynthetic process"/>
    <property type="evidence" value="ECO:0007669"/>
    <property type="project" value="UniProtKB-ARBA"/>
</dbReference>
<evidence type="ECO:0000256" key="3">
    <source>
        <dbReference type="ARBA" id="ARBA00022679"/>
    </source>
</evidence>
<dbReference type="Pfam" id="PF13602">
    <property type="entry name" value="ADH_zinc_N_2"/>
    <property type="match status" value="1"/>
</dbReference>
<dbReference type="SMART" id="SM00827">
    <property type="entry name" value="PKS_AT"/>
    <property type="match status" value="1"/>
</dbReference>
<dbReference type="InterPro" id="IPR016035">
    <property type="entry name" value="Acyl_Trfase/lysoPLipase"/>
</dbReference>
<evidence type="ECO:0000256" key="4">
    <source>
        <dbReference type="ARBA" id="ARBA00023002"/>
    </source>
</evidence>
<dbReference type="PROSITE" id="PS52004">
    <property type="entry name" value="KS3_2"/>
    <property type="match status" value="1"/>
</dbReference>
<dbReference type="SMART" id="SM00822">
    <property type="entry name" value="PKS_KR"/>
    <property type="match status" value="1"/>
</dbReference>
<dbReference type="InterPro" id="IPR020841">
    <property type="entry name" value="PKS_Beta-ketoAc_synthase_dom"/>
</dbReference>
<dbReference type="GO" id="GO:1901336">
    <property type="term" value="P:lactone biosynthetic process"/>
    <property type="evidence" value="ECO:0007669"/>
    <property type="project" value="UniProtKB-ARBA"/>
</dbReference>
<dbReference type="InParanoid" id="Q2GV57"/>
<dbReference type="GeneID" id="4394161"/>
<dbReference type="Gene3D" id="3.90.180.10">
    <property type="entry name" value="Medium-chain alcohol dehydrogenases, catalytic domain"/>
    <property type="match status" value="1"/>
</dbReference>
<feature type="active site" description="Proton donor; for dehydratase activity" evidence="6">
    <location>
        <position position="1080"/>
    </location>
</feature>
<dbReference type="Gene3D" id="3.30.70.3290">
    <property type="match status" value="1"/>
</dbReference>
<dbReference type="eggNOG" id="KOG1202">
    <property type="taxonomic scope" value="Eukaryota"/>
</dbReference>
<accession>Q2GV57</accession>
<dbReference type="InterPro" id="IPR001227">
    <property type="entry name" value="Ac_transferase_dom_sf"/>
</dbReference>
<keyword evidence="4" id="KW-0560">Oxidoreductase</keyword>
<dbReference type="Proteomes" id="UP000001056">
    <property type="component" value="Unassembled WGS sequence"/>
</dbReference>
<dbReference type="InterPro" id="IPR049900">
    <property type="entry name" value="PKS_mFAS_DH"/>
</dbReference>
<dbReference type="PROSITE" id="PS50075">
    <property type="entry name" value="CARRIER"/>
    <property type="match status" value="1"/>
</dbReference>
<evidence type="ECO:0000259" key="10">
    <source>
        <dbReference type="PROSITE" id="PS52019"/>
    </source>
</evidence>
<dbReference type="Pfam" id="PF23114">
    <property type="entry name" value="NAD-bd_HRPKS_sdrA"/>
    <property type="match status" value="1"/>
</dbReference>
<dbReference type="GO" id="GO:0016491">
    <property type="term" value="F:oxidoreductase activity"/>
    <property type="evidence" value="ECO:0007669"/>
    <property type="project" value="UniProtKB-KW"/>
</dbReference>
<dbReference type="InterPro" id="IPR014030">
    <property type="entry name" value="Ketoacyl_synth_N"/>
</dbReference>
<dbReference type="OMA" id="SQPICSV"/>
<dbReference type="InterPro" id="IPR057326">
    <property type="entry name" value="KR_dom"/>
</dbReference>
<dbReference type="SMART" id="SM00825">
    <property type="entry name" value="PKS_KS"/>
    <property type="match status" value="1"/>
</dbReference>
<dbReference type="GO" id="GO:0008270">
    <property type="term" value="F:zinc ion binding"/>
    <property type="evidence" value="ECO:0007669"/>
    <property type="project" value="InterPro"/>
</dbReference>
<dbReference type="InterPro" id="IPR049551">
    <property type="entry name" value="PKS_DH_C"/>
</dbReference>
<dbReference type="SUPFAM" id="SSF52151">
    <property type="entry name" value="FabD/lysophospholipase-like"/>
    <property type="match status" value="1"/>
</dbReference>